<dbReference type="InterPro" id="IPR044286">
    <property type="entry name" value="SINL_plant"/>
</dbReference>
<dbReference type="AlphaFoldDB" id="A0A022RMX9"/>
<feature type="domain" description="SIAH-type" evidence="6">
    <location>
        <begin position="40"/>
        <end position="98"/>
    </location>
</feature>
<dbReference type="InterPro" id="IPR013010">
    <property type="entry name" value="Znf_SIAH"/>
</dbReference>
<evidence type="ECO:0000256" key="1">
    <source>
        <dbReference type="ARBA" id="ARBA00022723"/>
    </source>
</evidence>
<evidence type="ECO:0000256" key="2">
    <source>
        <dbReference type="ARBA" id="ARBA00022771"/>
    </source>
</evidence>
<dbReference type="Proteomes" id="UP000030748">
    <property type="component" value="Unassembled WGS sequence"/>
</dbReference>
<proteinExistence type="predicted"/>
<sequence>CWNGHIACESCCAKMSKKCASCCLPIGSNRCRALEKVLESLRILCAHAPYGCSDLISYTDKHAHEKTCKHAPFYCPLLGCTYADSPQSVYSHFAVTHWTSVKFDFDRSFRVSFVQDQNHVFLQELDTLRIFVLSRFSENAGNYVSVTFIAPASSRREYFYNLTARCGARSIMVTSVAECTARWSAEAKAERFVVVPTDFLTSAGELELELTIWKLEALSLA</sequence>
<evidence type="ECO:0000313" key="7">
    <source>
        <dbReference type="EMBL" id="EYU41321.1"/>
    </source>
</evidence>
<dbReference type="InterPro" id="IPR013083">
    <property type="entry name" value="Znf_RING/FYVE/PHD"/>
</dbReference>
<protein>
    <recommendedName>
        <fullName evidence="6">SIAH-type domain-containing protein</fullName>
    </recommendedName>
</protein>
<dbReference type="GO" id="GO:0016567">
    <property type="term" value="P:protein ubiquitination"/>
    <property type="evidence" value="ECO:0007669"/>
    <property type="project" value="UniProtKB-UniPathway"/>
</dbReference>
<dbReference type="eggNOG" id="KOG3002">
    <property type="taxonomic scope" value="Eukaryota"/>
</dbReference>
<dbReference type="PROSITE" id="PS51081">
    <property type="entry name" value="ZF_SIAH"/>
    <property type="match status" value="1"/>
</dbReference>
<reference evidence="7 8" key="1">
    <citation type="journal article" date="2013" name="Proc. Natl. Acad. Sci. U.S.A.">
        <title>Fine-scale variation in meiotic recombination in Mimulus inferred from population shotgun sequencing.</title>
        <authorList>
            <person name="Hellsten U."/>
            <person name="Wright K.M."/>
            <person name="Jenkins J."/>
            <person name="Shu S."/>
            <person name="Yuan Y."/>
            <person name="Wessler S.R."/>
            <person name="Schmutz J."/>
            <person name="Willis J.H."/>
            <person name="Rokhsar D.S."/>
        </authorList>
    </citation>
    <scope>NUCLEOTIDE SEQUENCE [LARGE SCALE GENOMIC DNA]</scope>
    <source>
        <strain evidence="8">cv. DUN x IM62</strain>
    </source>
</reference>
<keyword evidence="8" id="KW-1185">Reference proteome</keyword>
<dbReference type="EMBL" id="KI630330">
    <property type="protein sequence ID" value="EYU41321.1"/>
    <property type="molecule type" value="Genomic_DNA"/>
</dbReference>
<dbReference type="GO" id="GO:0008270">
    <property type="term" value="F:zinc ion binding"/>
    <property type="evidence" value="ECO:0007669"/>
    <property type="project" value="UniProtKB-KW"/>
</dbReference>
<evidence type="ECO:0000313" key="8">
    <source>
        <dbReference type="Proteomes" id="UP000030748"/>
    </source>
</evidence>
<organism evidence="7 8">
    <name type="scientific">Erythranthe guttata</name>
    <name type="common">Yellow monkey flower</name>
    <name type="synonym">Mimulus guttatus</name>
    <dbReference type="NCBI Taxonomy" id="4155"/>
    <lineage>
        <taxon>Eukaryota</taxon>
        <taxon>Viridiplantae</taxon>
        <taxon>Streptophyta</taxon>
        <taxon>Embryophyta</taxon>
        <taxon>Tracheophyta</taxon>
        <taxon>Spermatophyta</taxon>
        <taxon>Magnoliopsida</taxon>
        <taxon>eudicotyledons</taxon>
        <taxon>Gunneridae</taxon>
        <taxon>Pentapetalae</taxon>
        <taxon>asterids</taxon>
        <taxon>lamiids</taxon>
        <taxon>Lamiales</taxon>
        <taxon>Phrymaceae</taxon>
        <taxon>Erythranthe</taxon>
    </lineage>
</organism>
<gene>
    <name evidence="7" type="ORF">MIMGU_mgv11b0171931mg</name>
</gene>
<dbReference type="STRING" id="4155.A0A022RMX9"/>
<keyword evidence="3" id="KW-0862">Zinc</keyword>
<evidence type="ECO:0000256" key="3">
    <source>
        <dbReference type="ARBA" id="ARBA00022833"/>
    </source>
</evidence>
<dbReference type="PANTHER" id="PTHR46632:SF16">
    <property type="entry name" value="E3 UBIQUITIN-PROTEIN LIGASE SINA-LIKE 10"/>
    <property type="match status" value="1"/>
</dbReference>
<name>A0A022RMX9_ERYGU</name>
<evidence type="ECO:0000256" key="5">
    <source>
        <dbReference type="PROSITE-ProRule" id="PRU00455"/>
    </source>
</evidence>
<keyword evidence="1" id="KW-0479">Metal-binding</keyword>
<evidence type="ECO:0000259" key="6">
    <source>
        <dbReference type="PROSITE" id="PS51081"/>
    </source>
</evidence>
<dbReference type="PANTHER" id="PTHR46632">
    <property type="entry name" value="E3 UBIQUITIN-PROTEIN LIGASE SINA-LIKE 4"/>
    <property type="match status" value="1"/>
</dbReference>
<comment type="function">
    <text evidence="4">E3 ubiquitin-protein ligase that mediates ubiquitination and subsequent proteasomal degradation of target proteins. E3 ubiquitin ligases accept ubiquitin from an E2 ubiquitin-conjugating enzyme in the form of a thioester and then directly transfers the ubiquitin to targeted substrates. It probably triggers the ubiquitin-mediated degradation of different substrates.</text>
</comment>
<dbReference type="Gene3D" id="3.30.40.10">
    <property type="entry name" value="Zinc/RING finger domain, C3HC4 (zinc finger)"/>
    <property type="match status" value="1"/>
</dbReference>
<dbReference type="Pfam" id="PF21361">
    <property type="entry name" value="Sina_ZnF"/>
    <property type="match status" value="1"/>
</dbReference>
<dbReference type="UniPathway" id="UPA00143"/>
<dbReference type="SUPFAM" id="SSF49599">
    <property type="entry name" value="TRAF domain-like"/>
    <property type="match status" value="1"/>
</dbReference>
<feature type="non-terminal residue" evidence="7">
    <location>
        <position position="1"/>
    </location>
</feature>
<evidence type="ECO:0000256" key="4">
    <source>
        <dbReference type="ARBA" id="ARBA00024004"/>
    </source>
</evidence>
<accession>A0A022RMX9</accession>
<keyword evidence="2 5" id="KW-0863">Zinc-finger</keyword>